<accession>A0A6J5JWG4</accession>
<dbReference type="GO" id="GO:0000049">
    <property type="term" value="F:tRNA binding"/>
    <property type="evidence" value="ECO:0007669"/>
    <property type="project" value="UniProtKB-UniRule"/>
</dbReference>
<evidence type="ECO:0000256" key="9">
    <source>
        <dbReference type="SAM" id="MobiDB-lite"/>
    </source>
</evidence>
<feature type="region of interest" description="Disordered" evidence="9">
    <location>
        <begin position="97"/>
        <end position="116"/>
    </location>
</feature>
<gene>
    <name evidence="7 10" type="primary">rpsM</name>
    <name evidence="10" type="ORF">ESZ_00150</name>
</gene>
<dbReference type="Pfam" id="PF00416">
    <property type="entry name" value="Ribosomal_S13"/>
    <property type="match status" value="1"/>
</dbReference>
<dbReference type="PROSITE" id="PS50159">
    <property type="entry name" value="RIBOSOMAL_S13_2"/>
    <property type="match status" value="1"/>
</dbReference>
<evidence type="ECO:0000256" key="3">
    <source>
        <dbReference type="ARBA" id="ARBA00022884"/>
    </source>
</evidence>
<dbReference type="PROSITE" id="PS00646">
    <property type="entry name" value="RIBOSOMAL_S13_1"/>
    <property type="match status" value="1"/>
</dbReference>
<evidence type="ECO:0000256" key="1">
    <source>
        <dbReference type="ARBA" id="ARBA00008080"/>
    </source>
</evidence>
<dbReference type="SUPFAM" id="SSF46946">
    <property type="entry name" value="S13-like H2TH domain"/>
    <property type="match status" value="1"/>
</dbReference>
<dbReference type="FunFam" id="1.10.8.50:FF:000001">
    <property type="entry name" value="30S ribosomal protein S13"/>
    <property type="match status" value="1"/>
</dbReference>
<feature type="compositionally biased region" description="Basic residues" evidence="9">
    <location>
        <begin position="100"/>
        <end position="116"/>
    </location>
</feature>
<dbReference type="Gene3D" id="1.10.8.50">
    <property type="match status" value="1"/>
</dbReference>
<comment type="function">
    <text evidence="7">Located at the top of the head of the 30S subunit, it contacts several helices of the 16S rRNA. In the 70S ribosome it contacts the 23S rRNA (bridge B1a) and protein L5 of the 50S subunit (bridge B1b), connecting the 2 subunits; these bridges are implicated in subunit movement. Contacts the tRNAs in the A and P-sites.</text>
</comment>
<dbReference type="GO" id="GO:0006412">
    <property type="term" value="P:translation"/>
    <property type="evidence" value="ECO:0007669"/>
    <property type="project" value="UniProtKB-UniRule"/>
</dbReference>
<comment type="similarity">
    <text evidence="1 7 8">Belongs to the universal ribosomal protein uS13 family.</text>
</comment>
<dbReference type="InterPro" id="IPR001892">
    <property type="entry name" value="Ribosomal_uS13"/>
</dbReference>
<evidence type="ECO:0000256" key="8">
    <source>
        <dbReference type="RuleBase" id="RU003830"/>
    </source>
</evidence>
<evidence type="ECO:0000256" key="4">
    <source>
        <dbReference type="ARBA" id="ARBA00022980"/>
    </source>
</evidence>
<organism evidence="10 11">
    <name type="scientific">Candidatus Azoamicus ciliaticola</name>
    <dbReference type="NCBI Taxonomy" id="2652803"/>
    <lineage>
        <taxon>Bacteria</taxon>
        <taxon>Pseudomonadati</taxon>
        <taxon>Pseudomonadota</taxon>
        <taxon>Gammaproteobacteria</taxon>
        <taxon>Candidatus Azoamicaceae</taxon>
        <taxon>Candidatus Azoamicus</taxon>
    </lineage>
</organism>
<dbReference type="PANTHER" id="PTHR10871">
    <property type="entry name" value="30S RIBOSOMAL PROTEIN S13/40S RIBOSOMAL PROTEIN S18"/>
    <property type="match status" value="1"/>
</dbReference>
<dbReference type="InterPro" id="IPR018269">
    <property type="entry name" value="Ribosomal_uS13_CS"/>
</dbReference>
<dbReference type="AlphaFoldDB" id="A0A6J5JWG4"/>
<protein>
    <recommendedName>
        <fullName evidence="6 7">Small ribosomal subunit protein uS13</fullName>
    </recommendedName>
</protein>
<dbReference type="PIRSF" id="PIRSF002134">
    <property type="entry name" value="Ribosomal_S13"/>
    <property type="match status" value="1"/>
</dbReference>
<evidence type="ECO:0000256" key="2">
    <source>
        <dbReference type="ARBA" id="ARBA00022730"/>
    </source>
</evidence>
<evidence type="ECO:0000256" key="6">
    <source>
        <dbReference type="ARBA" id="ARBA00035166"/>
    </source>
</evidence>
<dbReference type="RefSeq" id="WP_176604894.1">
    <property type="nucleotide sequence ID" value="NZ_LR794158.1"/>
</dbReference>
<dbReference type="PANTHER" id="PTHR10871:SF1">
    <property type="entry name" value="SMALL RIBOSOMAL SUBUNIT PROTEIN US13M"/>
    <property type="match status" value="1"/>
</dbReference>
<dbReference type="InterPro" id="IPR027437">
    <property type="entry name" value="Rbsml_uS13_C"/>
</dbReference>
<dbReference type="GO" id="GO:0015935">
    <property type="term" value="C:small ribosomal subunit"/>
    <property type="evidence" value="ECO:0007669"/>
    <property type="project" value="TreeGrafter"/>
</dbReference>
<evidence type="ECO:0000256" key="5">
    <source>
        <dbReference type="ARBA" id="ARBA00023274"/>
    </source>
</evidence>
<sequence length="116" mass="13354">MVRVAGVILESNKHIVIALRKIYGIGKVSSYYICKKANVLPSLKVNQLDESSIMSIQKVVSEFDIEGNLRTRIRFNIKRLKDIKCYRGVRHKVGLPVRGQRTKTNARTRKRSRKKS</sequence>
<dbReference type="InterPro" id="IPR019980">
    <property type="entry name" value="Ribosomal_uS13_bac-type"/>
</dbReference>
<proteinExistence type="inferred from homology"/>
<evidence type="ECO:0000313" key="11">
    <source>
        <dbReference type="Proteomes" id="UP000509549"/>
    </source>
</evidence>
<dbReference type="GO" id="GO:0005829">
    <property type="term" value="C:cytosol"/>
    <property type="evidence" value="ECO:0007669"/>
    <property type="project" value="TreeGrafter"/>
</dbReference>
<name>A0A6J5JWG4_9GAMM</name>
<keyword evidence="4 7" id="KW-0689">Ribosomal protein</keyword>
<dbReference type="Proteomes" id="UP000509549">
    <property type="component" value="Chromosome"/>
</dbReference>
<dbReference type="KEGG" id="acil:ESZ_00150"/>
<keyword evidence="11" id="KW-1185">Reference proteome</keyword>
<dbReference type="InterPro" id="IPR010979">
    <property type="entry name" value="Ribosomal_uS13-like_H2TH"/>
</dbReference>
<evidence type="ECO:0000313" key="10">
    <source>
        <dbReference type="EMBL" id="CAB3976364.1"/>
    </source>
</evidence>
<dbReference type="Gene3D" id="4.10.910.10">
    <property type="entry name" value="30s ribosomal protein s13, domain 2"/>
    <property type="match status" value="1"/>
</dbReference>
<dbReference type="GO" id="GO:0003735">
    <property type="term" value="F:structural constituent of ribosome"/>
    <property type="evidence" value="ECO:0007669"/>
    <property type="project" value="InterPro"/>
</dbReference>
<keyword evidence="7" id="KW-0820">tRNA-binding</keyword>
<evidence type="ECO:0000256" key="7">
    <source>
        <dbReference type="HAMAP-Rule" id="MF_01315"/>
    </source>
</evidence>
<dbReference type="EMBL" id="LR794158">
    <property type="protein sequence ID" value="CAB3976364.1"/>
    <property type="molecule type" value="Genomic_DNA"/>
</dbReference>
<keyword evidence="5 7" id="KW-0687">Ribonucleoprotein</keyword>
<keyword evidence="2 7" id="KW-0699">rRNA-binding</keyword>
<keyword evidence="3 7" id="KW-0694">RNA-binding</keyword>
<dbReference type="NCBIfam" id="TIGR03631">
    <property type="entry name" value="uS13_bact"/>
    <property type="match status" value="1"/>
</dbReference>
<dbReference type="GO" id="GO:0019843">
    <property type="term" value="F:rRNA binding"/>
    <property type="evidence" value="ECO:0007669"/>
    <property type="project" value="UniProtKB-UniRule"/>
</dbReference>
<comment type="subunit">
    <text evidence="7">Part of the 30S ribosomal subunit. Forms a loose heterodimer with protein S19. Forms two bridges to the 50S subunit in the 70S ribosome.</text>
</comment>
<reference evidence="10 11" key="1">
    <citation type="submission" date="2020-04" db="EMBL/GenBank/DDBJ databases">
        <authorList>
            <person name="Graf S J."/>
        </authorList>
    </citation>
    <scope>NUCLEOTIDE SEQUENCE [LARGE SCALE GENOMIC DNA]</scope>
    <source>
        <strain evidence="10">1</strain>
    </source>
</reference>
<dbReference type="HAMAP" id="MF_01315">
    <property type="entry name" value="Ribosomal_uS13"/>
    <property type="match status" value="1"/>
</dbReference>